<keyword evidence="2" id="KW-1185">Reference proteome</keyword>
<protein>
    <submittedName>
        <fullName evidence="3">Potassium channel domain-containing protein</fullName>
    </submittedName>
</protein>
<sequence length="175" mass="19933">MSTIGLGDVMPNNIQYSPLMGTLFLCGLALVSMVTNTAYDRMRNFSFGFIDRWDQALENFYDNHHKRDEEPLNCNTITINVPSFPLDYGYTYDSQGRRSLGIQVNLEAIFPLIQFPSPEINRYRRSYSSGRARIKRTLTPTLGIFATNDSMKTSNVNKSKEDVKNLSSQKLNVNV</sequence>
<proteinExistence type="predicted"/>
<dbReference type="AlphaFoldDB" id="A0A914E7X7"/>
<accession>A0A914E7X7</accession>
<evidence type="ECO:0000313" key="3">
    <source>
        <dbReference type="WBParaSite" id="ACRNAN_scaffold6022.g7294.t1"/>
    </source>
</evidence>
<name>A0A914E7X7_9BILA</name>
<dbReference type="Proteomes" id="UP000887540">
    <property type="component" value="Unplaced"/>
</dbReference>
<dbReference type="Gene3D" id="1.10.287.70">
    <property type="match status" value="1"/>
</dbReference>
<evidence type="ECO:0000256" key="1">
    <source>
        <dbReference type="SAM" id="Phobius"/>
    </source>
</evidence>
<organism evidence="2 3">
    <name type="scientific">Acrobeloides nanus</name>
    <dbReference type="NCBI Taxonomy" id="290746"/>
    <lineage>
        <taxon>Eukaryota</taxon>
        <taxon>Metazoa</taxon>
        <taxon>Ecdysozoa</taxon>
        <taxon>Nematoda</taxon>
        <taxon>Chromadorea</taxon>
        <taxon>Rhabditida</taxon>
        <taxon>Tylenchina</taxon>
        <taxon>Cephalobomorpha</taxon>
        <taxon>Cephaloboidea</taxon>
        <taxon>Cephalobidae</taxon>
        <taxon>Acrobeloides</taxon>
    </lineage>
</organism>
<keyword evidence="1" id="KW-0812">Transmembrane</keyword>
<reference evidence="3" key="1">
    <citation type="submission" date="2022-11" db="UniProtKB">
        <authorList>
            <consortium name="WormBaseParasite"/>
        </authorList>
    </citation>
    <scope>IDENTIFICATION</scope>
</reference>
<keyword evidence="1" id="KW-0472">Membrane</keyword>
<feature type="transmembrane region" description="Helical" evidence="1">
    <location>
        <begin position="20"/>
        <end position="39"/>
    </location>
</feature>
<dbReference type="SUPFAM" id="SSF81324">
    <property type="entry name" value="Voltage-gated potassium channels"/>
    <property type="match status" value="1"/>
</dbReference>
<evidence type="ECO:0000313" key="2">
    <source>
        <dbReference type="Proteomes" id="UP000887540"/>
    </source>
</evidence>
<dbReference type="WBParaSite" id="ACRNAN_scaffold6022.g7294.t1">
    <property type="protein sequence ID" value="ACRNAN_scaffold6022.g7294.t1"/>
    <property type="gene ID" value="ACRNAN_scaffold6022.g7294"/>
</dbReference>
<keyword evidence="1" id="KW-1133">Transmembrane helix</keyword>